<comment type="caution">
    <text evidence="2">The sequence shown here is derived from an EMBL/GenBank/DDBJ whole genome shotgun (WGS) entry which is preliminary data.</text>
</comment>
<dbReference type="PANTHER" id="PTHR30383:SF24">
    <property type="entry name" value="THIOESTERASE 1_PROTEASE 1_LYSOPHOSPHOLIPASE L1"/>
    <property type="match status" value="1"/>
</dbReference>
<organism evidence="2 3">
    <name type="scientific">Luteolibacter flavescens</name>
    <dbReference type="NCBI Taxonomy" id="1859460"/>
    <lineage>
        <taxon>Bacteria</taxon>
        <taxon>Pseudomonadati</taxon>
        <taxon>Verrucomicrobiota</taxon>
        <taxon>Verrucomicrobiia</taxon>
        <taxon>Verrucomicrobiales</taxon>
        <taxon>Verrucomicrobiaceae</taxon>
        <taxon>Luteolibacter</taxon>
    </lineage>
</organism>
<sequence length="202" mass="21256">MLLMSGGALWAQDAPDANGGKKRIVVLGDSITAGYGLDPQEAYPALLQKKIDAAGQAYTVANAGVSGDTTAGGLRRVAWVLGKGADVLVVALGGNDGLRGISPEQTEKNLTGIIDKAREKNPDMKVVIAGMQMPDNMGAEFTGKFKGLFTKVATEKKAALVPFLLEGVGGVDELNQQDRIHPTEAGQEKVAENVWKVLKDQL</sequence>
<protein>
    <submittedName>
        <fullName evidence="2">Arylesterase</fullName>
    </submittedName>
</protein>
<proteinExistence type="predicted"/>
<dbReference type="Gene3D" id="3.40.50.1110">
    <property type="entry name" value="SGNH hydrolase"/>
    <property type="match status" value="1"/>
</dbReference>
<dbReference type="CDD" id="cd01822">
    <property type="entry name" value="Lysophospholipase_L1_like"/>
    <property type="match status" value="1"/>
</dbReference>
<gene>
    <name evidence="2" type="ORF">OKA04_17560</name>
</gene>
<dbReference type="Pfam" id="PF13472">
    <property type="entry name" value="Lipase_GDSL_2"/>
    <property type="match status" value="1"/>
</dbReference>
<dbReference type="InterPro" id="IPR051532">
    <property type="entry name" value="Ester_Hydrolysis_Enzymes"/>
</dbReference>
<dbReference type="EMBL" id="JAPDDS010000010">
    <property type="protein sequence ID" value="MCW1886549.1"/>
    <property type="molecule type" value="Genomic_DNA"/>
</dbReference>
<evidence type="ECO:0000259" key="1">
    <source>
        <dbReference type="Pfam" id="PF13472"/>
    </source>
</evidence>
<evidence type="ECO:0000313" key="3">
    <source>
        <dbReference type="Proteomes" id="UP001207930"/>
    </source>
</evidence>
<dbReference type="SUPFAM" id="SSF52266">
    <property type="entry name" value="SGNH hydrolase"/>
    <property type="match status" value="1"/>
</dbReference>
<dbReference type="PANTHER" id="PTHR30383">
    <property type="entry name" value="THIOESTERASE 1/PROTEASE 1/LYSOPHOSPHOLIPASE L1"/>
    <property type="match status" value="1"/>
</dbReference>
<name>A0ABT3FTK0_9BACT</name>
<dbReference type="RefSeq" id="WP_264502505.1">
    <property type="nucleotide sequence ID" value="NZ_JAPDDS010000010.1"/>
</dbReference>
<dbReference type="InterPro" id="IPR036514">
    <property type="entry name" value="SGNH_hydro_sf"/>
</dbReference>
<accession>A0ABT3FTK0</accession>
<reference evidence="2 3" key="1">
    <citation type="submission" date="2022-10" db="EMBL/GenBank/DDBJ databases">
        <title>Luteolibacter flavescens strain MCCC 1K03193, whole genome shotgun sequencing project.</title>
        <authorList>
            <person name="Zhao G."/>
            <person name="Shen L."/>
        </authorList>
    </citation>
    <scope>NUCLEOTIDE SEQUENCE [LARGE SCALE GENOMIC DNA]</scope>
    <source>
        <strain evidence="2 3">MCCC 1K03193</strain>
    </source>
</reference>
<evidence type="ECO:0000313" key="2">
    <source>
        <dbReference type="EMBL" id="MCW1886549.1"/>
    </source>
</evidence>
<dbReference type="InterPro" id="IPR013830">
    <property type="entry name" value="SGNH_hydro"/>
</dbReference>
<dbReference type="Proteomes" id="UP001207930">
    <property type="component" value="Unassembled WGS sequence"/>
</dbReference>
<feature type="domain" description="SGNH hydrolase-type esterase" evidence="1">
    <location>
        <begin position="26"/>
        <end position="188"/>
    </location>
</feature>
<keyword evidence="3" id="KW-1185">Reference proteome</keyword>